<evidence type="ECO:0000313" key="2">
    <source>
        <dbReference type="EMBL" id="KAL3346433.1"/>
    </source>
</evidence>
<dbReference type="Proteomes" id="UP001627284">
    <property type="component" value="Unassembled WGS sequence"/>
</dbReference>
<sequence>INEFSSSFYNKYSEMTKLQVVSTCVIRSQKSIEKKIQLTPWDLQLLTVDSIQKGLFFHKPNLQQHKKFAKSSLEIINRLKISLSDTLNHFPLLAGRLVGSKNSDDTLSFFVDCNNEGAEFTYVTAPDLTMADILEQTYMPKIVKSFFPLNGVRNYEGVSKPLLAVQVTELVDGFFIGCAINHCVADGTSFWHFFNCWSETARNSDSNLIVNKPPILDRWFPEFVVSPIHVPLSKEHVHDEFDLPLLEERVFHFSKENIARLKAKANSEYGNNQKICISSLQAVLAHLWHSVIRCRCGTNADEKFSFKLLIGARPRLQPHLPEGYFGNAVHFVNVTTTAGEMLEHDSGWAALQMNKVVSTQIHEEVMNFYQSWVKNPKIVKKSEVVANSLIASSSPRFDVYGNDFGWGRPVAVRSGAGNKHDGKMTIFCGVEQGSIDIEACLTPETLHAMGQDTKFMGAVSKIEIV</sequence>
<evidence type="ECO:0000256" key="1">
    <source>
        <dbReference type="ARBA" id="ARBA00022679"/>
    </source>
</evidence>
<comment type="caution">
    <text evidence="2">The sequence shown here is derived from an EMBL/GenBank/DDBJ whole genome shotgun (WGS) entry which is preliminary data.</text>
</comment>
<dbReference type="AlphaFoldDB" id="A0ABD2SRD4"/>
<dbReference type="GO" id="GO:0016740">
    <property type="term" value="F:transferase activity"/>
    <property type="evidence" value="ECO:0007669"/>
    <property type="project" value="UniProtKB-KW"/>
</dbReference>
<reference evidence="2 3" key="1">
    <citation type="submission" date="2024-05" db="EMBL/GenBank/DDBJ databases">
        <title>De novo assembly of an allotetraploid wild potato.</title>
        <authorList>
            <person name="Hosaka A.J."/>
        </authorList>
    </citation>
    <scope>NUCLEOTIDE SEQUENCE [LARGE SCALE GENOMIC DNA]</scope>
    <source>
        <tissue evidence="2">Young leaves</tissue>
    </source>
</reference>
<dbReference type="PANTHER" id="PTHR31896">
    <property type="entry name" value="FAMILY REGULATORY PROTEIN, PUTATIVE (AFU_ORTHOLOGUE AFUA_3G14730)-RELATED"/>
    <property type="match status" value="1"/>
</dbReference>
<dbReference type="Pfam" id="PF02458">
    <property type="entry name" value="Transferase"/>
    <property type="match status" value="1"/>
</dbReference>
<dbReference type="InterPro" id="IPR051283">
    <property type="entry name" value="Sec_Metabolite_Acyltrans"/>
</dbReference>
<evidence type="ECO:0000313" key="3">
    <source>
        <dbReference type="Proteomes" id="UP001627284"/>
    </source>
</evidence>
<accession>A0ABD2SRD4</accession>
<dbReference type="InterPro" id="IPR023213">
    <property type="entry name" value="CAT-like_dom_sf"/>
</dbReference>
<dbReference type="PANTHER" id="PTHR31896:SF32">
    <property type="entry name" value="HXXXD-TYPE ACYL-TRANSFERASE FAMILY PROTEIN"/>
    <property type="match status" value="1"/>
</dbReference>
<keyword evidence="1" id="KW-0808">Transferase</keyword>
<evidence type="ECO:0008006" key="4">
    <source>
        <dbReference type="Google" id="ProtNLM"/>
    </source>
</evidence>
<keyword evidence="3" id="KW-1185">Reference proteome</keyword>
<gene>
    <name evidence="2" type="ORF">AABB24_025067</name>
</gene>
<proteinExistence type="predicted"/>
<organism evidence="2 3">
    <name type="scientific">Solanum stoloniferum</name>
    <dbReference type="NCBI Taxonomy" id="62892"/>
    <lineage>
        <taxon>Eukaryota</taxon>
        <taxon>Viridiplantae</taxon>
        <taxon>Streptophyta</taxon>
        <taxon>Embryophyta</taxon>
        <taxon>Tracheophyta</taxon>
        <taxon>Spermatophyta</taxon>
        <taxon>Magnoliopsida</taxon>
        <taxon>eudicotyledons</taxon>
        <taxon>Gunneridae</taxon>
        <taxon>Pentapetalae</taxon>
        <taxon>asterids</taxon>
        <taxon>lamiids</taxon>
        <taxon>Solanales</taxon>
        <taxon>Solanaceae</taxon>
        <taxon>Solanoideae</taxon>
        <taxon>Solaneae</taxon>
        <taxon>Solanum</taxon>
    </lineage>
</organism>
<dbReference type="Gene3D" id="3.30.559.10">
    <property type="entry name" value="Chloramphenicol acetyltransferase-like domain"/>
    <property type="match status" value="2"/>
</dbReference>
<dbReference type="EMBL" id="JBJKTR010000014">
    <property type="protein sequence ID" value="KAL3346433.1"/>
    <property type="molecule type" value="Genomic_DNA"/>
</dbReference>
<name>A0ABD2SRD4_9SOLN</name>
<protein>
    <recommendedName>
        <fullName evidence="4">HXXXD-type acyl-transferase family protein</fullName>
    </recommendedName>
</protein>
<feature type="non-terminal residue" evidence="2">
    <location>
        <position position="1"/>
    </location>
</feature>